<feature type="binding site" evidence="12">
    <location>
        <position position="570"/>
    </location>
    <ligand>
        <name>ATP</name>
        <dbReference type="ChEBI" id="CHEBI:30616"/>
    </ligand>
</feature>
<evidence type="ECO:0000256" key="8">
    <source>
        <dbReference type="ARBA" id="ARBA00022840"/>
    </source>
</evidence>
<keyword evidence="7" id="KW-0418">Kinase</keyword>
<dbReference type="Pfam" id="PF12819">
    <property type="entry name" value="Malectin_like"/>
    <property type="match status" value="1"/>
</dbReference>
<comment type="subcellular location">
    <subcellularLocation>
        <location evidence="1">Membrane</location>
        <topology evidence="1">Single-pass type I membrane protein</topology>
    </subcellularLocation>
</comment>
<keyword evidence="3" id="KW-0808">Transferase</keyword>
<accession>A0A9E7IDY7</accession>
<dbReference type="InterPro" id="IPR045272">
    <property type="entry name" value="ANXUR1/2-like"/>
</dbReference>
<keyword evidence="5" id="KW-0732">Signal</keyword>
<dbReference type="FunFam" id="1.10.510.10:FF:000252">
    <property type="entry name" value="Receptor-like protein kinase FERONIA"/>
    <property type="match status" value="1"/>
</dbReference>
<dbReference type="PANTHER" id="PTHR34590">
    <property type="entry name" value="OS03G0124300 PROTEIN-RELATED"/>
    <property type="match status" value="1"/>
</dbReference>
<dbReference type="Gene3D" id="1.10.510.10">
    <property type="entry name" value="Transferase(Phosphotransferase) domain 1"/>
    <property type="match status" value="1"/>
</dbReference>
<dbReference type="GO" id="GO:0004714">
    <property type="term" value="F:transmembrane receptor protein tyrosine kinase activity"/>
    <property type="evidence" value="ECO:0007669"/>
    <property type="project" value="InterPro"/>
</dbReference>
<dbReference type="InterPro" id="IPR001245">
    <property type="entry name" value="Ser-Thr/Tyr_kinase_cat_dom"/>
</dbReference>
<dbReference type="GO" id="GO:0004674">
    <property type="term" value="F:protein serine/threonine kinase activity"/>
    <property type="evidence" value="ECO:0007669"/>
    <property type="project" value="UniProtKB-KW"/>
</dbReference>
<keyword evidence="2" id="KW-0723">Serine/threonine-protein kinase</keyword>
<evidence type="ECO:0000256" key="7">
    <source>
        <dbReference type="ARBA" id="ARBA00022777"/>
    </source>
</evidence>
<evidence type="ECO:0000256" key="10">
    <source>
        <dbReference type="ARBA" id="ARBA00023136"/>
    </source>
</evidence>
<feature type="transmembrane region" description="Helical" evidence="14">
    <location>
        <begin position="457"/>
        <end position="481"/>
    </location>
</feature>
<dbReference type="InterPro" id="IPR024788">
    <property type="entry name" value="Malectin-like_Carb-bd_dom"/>
</dbReference>
<sequence length="893" mass="97910">MDLGFLFLHQSWSLMQLRSLLCASSAFLLLATTLVVVAVDNSTYYVPRDDILLNCGASGQASSFDGRSWTGDTGTRYAPSLNAGGFDALRLDPSVSTVPYSTARVFTSPFTYRFPLSAGRTFIRLHFYPSDYSNHAASDAFFSVTSGPYTLLQNFSAYLTADALNFAYLIREYSVNVSTGDLNLTFTPSTTHPNSYAFVNGIEIVSIPDLFGSATPLLVGGDDDHIVYTIDPDQALETVYRLNVGGQAIPPIGDSGLFRSWDDDSPYIYGAAFGVSYSKDPNVTITYPTSVPSYIAPPDVYATARSMGPNAQVNLNYNLTWILPVDAGFHYLVRLHFCEIQYPIVKENQRVFDIYLNNQTAKEEADVIGWSGGIGIPVYRDYVVMTMGRGQMDLWVALHPDTRSKPEYYDAILNGLEVFKVENSNDSLAGLNPGARSQRYVDPRDLRKGSAKHKSEVPVIVGGVVGGFAGLLAGFCLIGMCKCQKKKKMMMEEGKGAVASNGPYDLSPLSLYGNTRSAASAESNLCRYFSIAEIKAATNDFDESLLLGVGGFGKVYRGEIDGGITEVAIKRANPMSEQGVHQFQTEIEMLSKLRHNHLVSLIGFCEENCEMILVYDYMAQGTLREHLCKTQKPPLPWKQRLEICIGAARGLHHLHTGAKHTIIHRDVKATNILLDDKRVAKVSDFGLAKIVPTAVESHVSTAVKGTFGYFDPEYFRTMQLTEKSDVYSFGVVLFEVLCARPALNPMLSDEKVSLSEWALHCQENGMLDMIVDPYLKDKIAPQSFKKFVETAVKCLAETGRERPSMVDVLRNLELALQLQERAEESDSVDGGISDETLLFAGPENKDSDDRLIESSIGGQSPASLESDRPTPSAAFSDIRNPNGALGGSSGISE</sequence>
<dbReference type="InterPro" id="IPR008271">
    <property type="entry name" value="Ser/Thr_kinase_AS"/>
</dbReference>
<dbReference type="PROSITE" id="PS00108">
    <property type="entry name" value="PROTEIN_KINASE_ST"/>
    <property type="match status" value="1"/>
</dbReference>
<dbReference type="FunFam" id="3.30.200.20:FF:000645">
    <property type="entry name" value="Receptor-like protein kinase FERONIA"/>
    <property type="match status" value="1"/>
</dbReference>
<keyword evidence="17" id="KW-1185">Reference proteome</keyword>
<dbReference type="PROSITE" id="PS50011">
    <property type="entry name" value="PROTEIN_KINASE_DOM"/>
    <property type="match status" value="1"/>
</dbReference>
<organism evidence="16 17">
    <name type="scientific">Musa troglodytarum</name>
    <name type="common">fe'i banana</name>
    <dbReference type="NCBI Taxonomy" id="320322"/>
    <lineage>
        <taxon>Eukaryota</taxon>
        <taxon>Viridiplantae</taxon>
        <taxon>Streptophyta</taxon>
        <taxon>Embryophyta</taxon>
        <taxon>Tracheophyta</taxon>
        <taxon>Spermatophyta</taxon>
        <taxon>Magnoliopsida</taxon>
        <taxon>Liliopsida</taxon>
        <taxon>Zingiberales</taxon>
        <taxon>Musaceae</taxon>
        <taxon>Musa</taxon>
    </lineage>
</organism>
<feature type="region of interest" description="Disordered" evidence="13">
    <location>
        <begin position="823"/>
        <end position="893"/>
    </location>
</feature>
<evidence type="ECO:0000256" key="13">
    <source>
        <dbReference type="SAM" id="MobiDB-lite"/>
    </source>
</evidence>
<feature type="compositionally biased region" description="Basic and acidic residues" evidence="13">
    <location>
        <begin position="843"/>
        <end position="852"/>
    </location>
</feature>
<dbReference type="SMART" id="SM00220">
    <property type="entry name" value="S_TKc"/>
    <property type="match status" value="1"/>
</dbReference>
<keyword evidence="8 12" id="KW-0067">ATP-binding</keyword>
<evidence type="ECO:0000256" key="3">
    <source>
        <dbReference type="ARBA" id="ARBA00022679"/>
    </source>
</evidence>
<dbReference type="Gene3D" id="2.60.120.430">
    <property type="entry name" value="Galactose-binding lectin"/>
    <property type="match status" value="2"/>
</dbReference>
<protein>
    <submittedName>
        <fullName evidence="16">Di-glucose binding within endoplasmic reticulum</fullName>
    </submittedName>
</protein>
<dbReference type="InterPro" id="IPR011009">
    <property type="entry name" value="Kinase-like_dom_sf"/>
</dbReference>
<dbReference type="Gene3D" id="3.30.200.20">
    <property type="entry name" value="Phosphorylase Kinase, domain 1"/>
    <property type="match status" value="1"/>
</dbReference>
<keyword evidence="4 14" id="KW-0812">Transmembrane</keyword>
<dbReference type="EMBL" id="CP097511">
    <property type="protein sequence ID" value="URE47518.1"/>
    <property type="molecule type" value="Genomic_DNA"/>
</dbReference>
<proteinExistence type="predicted"/>
<dbReference type="GO" id="GO:0016020">
    <property type="term" value="C:membrane"/>
    <property type="evidence" value="ECO:0007669"/>
    <property type="project" value="UniProtKB-SubCell"/>
</dbReference>
<dbReference type="SUPFAM" id="SSF56112">
    <property type="entry name" value="Protein kinase-like (PK-like)"/>
    <property type="match status" value="1"/>
</dbReference>
<dbReference type="FunFam" id="2.60.120.430:FF:000003">
    <property type="entry name" value="FERONIA receptor-like kinase"/>
    <property type="match status" value="1"/>
</dbReference>
<evidence type="ECO:0000256" key="6">
    <source>
        <dbReference type="ARBA" id="ARBA00022741"/>
    </source>
</evidence>
<evidence type="ECO:0000256" key="14">
    <source>
        <dbReference type="SAM" id="Phobius"/>
    </source>
</evidence>
<evidence type="ECO:0000256" key="11">
    <source>
        <dbReference type="ARBA" id="ARBA00023180"/>
    </source>
</evidence>
<dbReference type="GO" id="GO:0010038">
    <property type="term" value="P:response to metal ion"/>
    <property type="evidence" value="ECO:0007669"/>
    <property type="project" value="UniProtKB-ARBA"/>
</dbReference>
<dbReference type="PANTHER" id="PTHR34590:SF5">
    <property type="entry name" value="OS04G0586500 PROTEIN"/>
    <property type="match status" value="1"/>
</dbReference>
<feature type="domain" description="Protein kinase" evidence="15">
    <location>
        <begin position="541"/>
        <end position="814"/>
    </location>
</feature>
<keyword evidence="9 14" id="KW-1133">Transmembrane helix</keyword>
<evidence type="ECO:0000313" key="16">
    <source>
        <dbReference type="EMBL" id="URE47518.1"/>
    </source>
</evidence>
<dbReference type="Pfam" id="PF07714">
    <property type="entry name" value="PK_Tyr_Ser-Thr"/>
    <property type="match status" value="1"/>
</dbReference>
<reference evidence="16" key="1">
    <citation type="submission" date="2022-05" db="EMBL/GenBank/DDBJ databases">
        <title>The Musa troglodytarum L. genome provides insights into the mechanism of non-climacteric behaviour and enrichment of carotenoids.</title>
        <authorList>
            <person name="Wang J."/>
        </authorList>
    </citation>
    <scope>NUCLEOTIDE SEQUENCE</scope>
    <source>
        <tissue evidence="16">Leaf</tissue>
    </source>
</reference>
<dbReference type="AlphaFoldDB" id="A0A9E7IDY7"/>
<dbReference type="InterPro" id="IPR000719">
    <property type="entry name" value="Prot_kinase_dom"/>
</dbReference>
<keyword evidence="11" id="KW-0325">Glycoprotein</keyword>
<dbReference type="CDD" id="cd14066">
    <property type="entry name" value="STKc_IRAK"/>
    <property type="match status" value="1"/>
</dbReference>
<evidence type="ECO:0000256" key="2">
    <source>
        <dbReference type="ARBA" id="ARBA00022527"/>
    </source>
</evidence>
<dbReference type="PROSITE" id="PS00107">
    <property type="entry name" value="PROTEIN_KINASE_ATP"/>
    <property type="match status" value="1"/>
</dbReference>
<dbReference type="InterPro" id="IPR017441">
    <property type="entry name" value="Protein_kinase_ATP_BS"/>
</dbReference>
<gene>
    <name evidence="16" type="ORF">MUK42_13988</name>
</gene>
<evidence type="ECO:0000256" key="9">
    <source>
        <dbReference type="ARBA" id="ARBA00022989"/>
    </source>
</evidence>
<evidence type="ECO:0000259" key="15">
    <source>
        <dbReference type="PROSITE" id="PS50011"/>
    </source>
</evidence>
<evidence type="ECO:0000256" key="12">
    <source>
        <dbReference type="PROSITE-ProRule" id="PRU10141"/>
    </source>
</evidence>
<keyword evidence="10 14" id="KW-0472">Membrane</keyword>
<evidence type="ECO:0000256" key="1">
    <source>
        <dbReference type="ARBA" id="ARBA00004479"/>
    </source>
</evidence>
<evidence type="ECO:0000256" key="4">
    <source>
        <dbReference type="ARBA" id="ARBA00022692"/>
    </source>
</evidence>
<feature type="compositionally biased region" description="Gly residues" evidence="13">
    <location>
        <begin position="884"/>
        <end position="893"/>
    </location>
</feature>
<evidence type="ECO:0000256" key="5">
    <source>
        <dbReference type="ARBA" id="ARBA00022729"/>
    </source>
</evidence>
<evidence type="ECO:0000313" key="17">
    <source>
        <dbReference type="Proteomes" id="UP001055439"/>
    </source>
</evidence>
<keyword evidence="6 12" id="KW-0547">Nucleotide-binding</keyword>
<dbReference type="FunFam" id="2.60.120.430:FF:000007">
    <property type="entry name" value="FERONIA receptor-like kinase"/>
    <property type="match status" value="1"/>
</dbReference>
<dbReference type="Proteomes" id="UP001055439">
    <property type="component" value="Chromosome 9"/>
</dbReference>
<name>A0A9E7IDY7_9LILI</name>
<dbReference type="OrthoDB" id="1903759at2759"/>
<dbReference type="GO" id="GO:0005524">
    <property type="term" value="F:ATP binding"/>
    <property type="evidence" value="ECO:0007669"/>
    <property type="project" value="UniProtKB-UniRule"/>
</dbReference>